<proteinExistence type="predicted"/>
<accession>A0A0E9T752</accession>
<dbReference type="EMBL" id="GBXM01059083">
    <property type="protein sequence ID" value="JAH49494.1"/>
    <property type="molecule type" value="Transcribed_RNA"/>
</dbReference>
<organism evidence="1">
    <name type="scientific">Anguilla anguilla</name>
    <name type="common">European freshwater eel</name>
    <name type="synonym">Muraena anguilla</name>
    <dbReference type="NCBI Taxonomy" id="7936"/>
    <lineage>
        <taxon>Eukaryota</taxon>
        <taxon>Metazoa</taxon>
        <taxon>Chordata</taxon>
        <taxon>Craniata</taxon>
        <taxon>Vertebrata</taxon>
        <taxon>Euteleostomi</taxon>
        <taxon>Actinopterygii</taxon>
        <taxon>Neopterygii</taxon>
        <taxon>Teleostei</taxon>
        <taxon>Anguilliformes</taxon>
        <taxon>Anguillidae</taxon>
        <taxon>Anguilla</taxon>
    </lineage>
</organism>
<protein>
    <submittedName>
        <fullName evidence="1">Uncharacterized protein</fullName>
    </submittedName>
</protein>
<evidence type="ECO:0000313" key="1">
    <source>
        <dbReference type="EMBL" id="JAH49494.1"/>
    </source>
</evidence>
<reference evidence="1" key="1">
    <citation type="submission" date="2014-11" db="EMBL/GenBank/DDBJ databases">
        <authorList>
            <person name="Amaro Gonzalez C."/>
        </authorList>
    </citation>
    <scope>NUCLEOTIDE SEQUENCE</scope>
</reference>
<name>A0A0E9T752_ANGAN</name>
<reference evidence="1" key="2">
    <citation type="journal article" date="2015" name="Fish Shellfish Immunol.">
        <title>Early steps in the European eel (Anguilla anguilla)-Vibrio vulnificus interaction in the gills: Role of the RtxA13 toxin.</title>
        <authorList>
            <person name="Callol A."/>
            <person name="Pajuelo D."/>
            <person name="Ebbesson L."/>
            <person name="Teles M."/>
            <person name="MacKenzie S."/>
            <person name="Amaro C."/>
        </authorList>
    </citation>
    <scope>NUCLEOTIDE SEQUENCE</scope>
</reference>
<sequence>MSYLLIFTNVLNNCCENGSYTLRGKVGIEISFNISCLQTVVIFSCIHRPHIAELG</sequence>
<dbReference type="AlphaFoldDB" id="A0A0E9T752"/>